<evidence type="ECO:0000313" key="2">
    <source>
        <dbReference type="EMBL" id="PMD23590.1"/>
    </source>
</evidence>
<keyword evidence="1" id="KW-1133">Transmembrane helix</keyword>
<accession>A0A2J6QBE4</accession>
<keyword evidence="1" id="KW-0472">Membrane</keyword>
<keyword evidence="1" id="KW-0812">Transmembrane</keyword>
<evidence type="ECO:0000313" key="3">
    <source>
        <dbReference type="Proteomes" id="UP000235672"/>
    </source>
</evidence>
<gene>
    <name evidence="2" type="ORF">NA56DRAFT_746612</name>
</gene>
<feature type="transmembrane region" description="Helical" evidence="1">
    <location>
        <begin position="44"/>
        <end position="64"/>
    </location>
</feature>
<dbReference type="EMBL" id="KZ613474">
    <property type="protein sequence ID" value="PMD23590.1"/>
    <property type="molecule type" value="Genomic_DNA"/>
</dbReference>
<dbReference type="AlphaFoldDB" id="A0A2J6QBE4"/>
<protein>
    <submittedName>
        <fullName evidence="2">Uncharacterized protein</fullName>
    </submittedName>
</protein>
<dbReference type="Proteomes" id="UP000235672">
    <property type="component" value="Unassembled WGS sequence"/>
</dbReference>
<evidence type="ECO:0000256" key="1">
    <source>
        <dbReference type="SAM" id="Phobius"/>
    </source>
</evidence>
<keyword evidence="3" id="KW-1185">Reference proteome</keyword>
<proteinExistence type="predicted"/>
<name>A0A2J6QBE4_9HELO</name>
<reference evidence="2 3" key="1">
    <citation type="submission" date="2016-05" db="EMBL/GenBank/DDBJ databases">
        <title>A degradative enzymes factory behind the ericoid mycorrhizal symbiosis.</title>
        <authorList>
            <consortium name="DOE Joint Genome Institute"/>
            <person name="Martino E."/>
            <person name="Morin E."/>
            <person name="Grelet G."/>
            <person name="Kuo A."/>
            <person name="Kohler A."/>
            <person name="Daghino S."/>
            <person name="Barry K."/>
            <person name="Choi C."/>
            <person name="Cichocki N."/>
            <person name="Clum A."/>
            <person name="Copeland A."/>
            <person name="Hainaut M."/>
            <person name="Haridas S."/>
            <person name="Labutti K."/>
            <person name="Lindquist E."/>
            <person name="Lipzen A."/>
            <person name="Khouja H.-R."/>
            <person name="Murat C."/>
            <person name="Ohm R."/>
            <person name="Olson A."/>
            <person name="Spatafora J."/>
            <person name="Veneault-Fourrey C."/>
            <person name="Henrissat B."/>
            <person name="Grigoriev I."/>
            <person name="Martin F."/>
            <person name="Perotto S."/>
        </authorList>
    </citation>
    <scope>NUCLEOTIDE SEQUENCE [LARGE SCALE GENOMIC DNA]</scope>
    <source>
        <strain evidence="2 3">UAMH 7357</strain>
    </source>
</reference>
<organism evidence="2 3">
    <name type="scientific">Hyaloscypha hepaticicola</name>
    <dbReference type="NCBI Taxonomy" id="2082293"/>
    <lineage>
        <taxon>Eukaryota</taxon>
        <taxon>Fungi</taxon>
        <taxon>Dikarya</taxon>
        <taxon>Ascomycota</taxon>
        <taxon>Pezizomycotina</taxon>
        <taxon>Leotiomycetes</taxon>
        <taxon>Helotiales</taxon>
        <taxon>Hyaloscyphaceae</taxon>
        <taxon>Hyaloscypha</taxon>
    </lineage>
</organism>
<sequence>MDPGLPPTTDAATDQAQVAQYLRHLTYNTFDDNEYNRDNPPSTIAIAVSLVAALAMLLIFFQLLSNNALPGTNP</sequence>